<reference evidence="1" key="1">
    <citation type="submission" date="2021-06" db="EMBL/GenBank/DDBJ databases">
        <authorList>
            <person name="Kallberg Y."/>
            <person name="Tangrot J."/>
            <person name="Rosling A."/>
        </authorList>
    </citation>
    <scope>NUCLEOTIDE SEQUENCE</scope>
    <source>
        <strain evidence="1">MA461A</strain>
    </source>
</reference>
<protein>
    <submittedName>
        <fullName evidence="1">336_t:CDS:1</fullName>
    </submittedName>
</protein>
<accession>A0ACA9RSZ5</accession>
<comment type="caution">
    <text evidence="1">The sequence shown here is derived from an EMBL/GenBank/DDBJ whole genome shotgun (WGS) entry which is preliminary data.</text>
</comment>
<proteinExistence type="predicted"/>
<organism evidence="1 2">
    <name type="scientific">Racocetra persica</name>
    <dbReference type="NCBI Taxonomy" id="160502"/>
    <lineage>
        <taxon>Eukaryota</taxon>
        <taxon>Fungi</taxon>
        <taxon>Fungi incertae sedis</taxon>
        <taxon>Mucoromycota</taxon>
        <taxon>Glomeromycotina</taxon>
        <taxon>Glomeromycetes</taxon>
        <taxon>Diversisporales</taxon>
        <taxon>Gigasporaceae</taxon>
        <taxon>Racocetra</taxon>
    </lineage>
</organism>
<sequence>DIKTYDDGTILVHIIRNESTPSVNCSKIGGMSLEQKLRIRLIFLNGTVKEIDPKLKLDPINSINYLNPITIYPLQKPYILVTYVNTNDSSNLTSYEECGEVIDWDGISRSTIQLNANRKFGFIRFVQESYDVWGSYAQYSIDDNGNLTNLTGYAYLNPIVSDHSMKLSLMSIVSTFDSGYLAILNYTQDSIGGLCTKFISYNQTINNVEPPVIIYQITQPNTIIISVDCDKPTRYIRCIASIRNNNTTKYVVITLYSSGKIFRSDIIDLSQQDFRAKIMTFNDDYILG</sequence>
<feature type="non-terminal residue" evidence="1">
    <location>
        <position position="288"/>
    </location>
</feature>
<evidence type="ECO:0000313" key="1">
    <source>
        <dbReference type="EMBL" id="CAG8808444.1"/>
    </source>
</evidence>
<keyword evidence="2" id="KW-1185">Reference proteome</keyword>
<evidence type="ECO:0000313" key="2">
    <source>
        <dbReference type="Proteomes" id="UP000789920"/>
    </source>
</evidence>
<dbReference type="Proteomes" id="UP000789920">
    <property type="component" value="Unassembled WGS sequence"/>
</dbReference>
<name>A0ACA9RSZ5_9GLOM</name>
<feature type="non-terminal residue" evidence="1">
    <location>
        <position position="1"/>
    </location>
</feature>
<gene>
    <name evidence="1" type="ORF">RPERSI_LOCUS22622</name>
</gene>
<dbReference type="EMBL" id="CAJVQC010068849">
    <property type="protein sequence ID" value="CAG8808444.1"/>
    <property type="molecule type" value="Genomic_DNA"/>
</dbReference>